<feature type="region of interest" description="Disordered" evidence="5">
    <location>
        <begin position="247"/>
        <end position="270"/>
    </location>
</feature>
<evidence type="ECO:0000313" key="7">
    <source>
        <dbReference type="EMBL" id="SIP94745.1"/>
    </source>
</evidence>
<dbReference type="PANTHER" id="PTHR42718">
    <property type="entry name" value="MAJOR FACILITATOR SUPERFAMILY MULTIDRUG TRANSPORTER MFSC"/>
    <property type="match status" value="1"/>
</dbReference>
<dbReference type="Gene3D" id="1.20.1250.20">
    <property type="entry name" value="MFS general substrate transporter like domains"/>
    <property type="match status" value="1"/>
</dbReference>
<dbReference type="InterPro" id="IPR011701">
    <property type="entry name" value="MFS"/>
</dbReference>
<dbReference type="STRING" id="49186.SAMN05421647_101513"/>
<evidence type="ECO:0000313" key="8">
    <source>
        <dbReference type="Proteomes" id="UP000186895"/>
    </source>
</evidence>
<organism evidence="7 8">
    <name type="scientific">Marinobacterium stanieri</name>
    <dbReference type="NCBI Taxonomy" id="49186"/>
    <lineage>
        <taxon>Bacteria</taxon>
        <taxon>Pseudomonadati</taxon>
        <taxon>Pseudomonadota</taxon>
        <taxon>Gammaproteobacteria</taxon>
        <taxon>Oceanospirillales</taxon>
        <taxon>Oceanospirillaceae</taxon>
        <taxon>Marinobacterium</taxon>
    </lineage>
</organism>
<dbReference type="eggNOG" id="COG0477">
    <property type="taxonomic scope" value="Bacteria"/>
</dbReference>
<sequence>MLELRLFASPAFIGGVAAMLGYASAAQVTAAFLPLYLQQGLGITLLWTGVALLPFALGMLVFPLVSRRLSAWMDSWQLLGLGLVVIALGNLGLADAVQSADSTRFYISMACLGAGGGLINGETQKAIVGTVSAEHVGMASGVSTTARFLAMLMGYAGLSSVMLSGVRTDLQGSLCIEPGCWLDAELVTAVATGALTAEGPAGSLPSPVQVLQAYQAGFSRLFDTAAAIAFIAAILVLLLMRPRSVAQQKTSSRPESEPGRCSQRADQATE</sequence>
<proteinExistence type="predicted"/>
<dbReference type="AlphaFoldDB" id="A0A1N6NRK6"/>
<name>A0A1N6NRK6_9GAMM</name>
<gene>
    <name evidence="7" type="ORF">SAMN05421647_101513</name>
</gene>
<dbReference type="GO" id="GO:0022857">
    <property type="term" value="F:transmembrane transporter activity"/>
    <property type="evidence" value="ECO:0007669"/>
    <property type="project" value="InterPro"/>
</dbReference>
<feature type="transmembrane region" description="Helical" evidence="6">
    <location>
        <begin position="41"/>
        <end position="64"/>
    </location>
</feature>
<protein>
    <submittedName>
        <fullName evidence="7">Major Facilitator Superfamily protein</fullName>
    </submittedName>
</protein>
<keyword evidence="4 6" id="KW-0472">Membrane</keyword>
<keyword evidence="8" id="KW-1185">Reference proteome</keyword>
<accession>A0A1N6NRK6</accession>
<feature type="transmembrane region" description="Helical" evidence="6">
    <location>
        <begin position="76"/>
        <end position="93"/>
    </location>
</feature>
<dbReference type="Proteomes" id="UP000186895">
    <property type="component" value="Unassembled WGS sequence"/>
</dbReference>
<dbReference type="PANTHER" id="PTHR42718:SF49">
    <property type="entry name" value="EXPORT PROTEIN"/>
    <property type="match status" value="1"/>
</dbReference>
<dbReference type="Pfam" id="PF07690">
    <property type="entry name" value="MFS_1"/>
    <property type="match status" value="1"/>
</dbReference>
<reference evidence="7 8" key="1">
    <citation type="submission" date="2017-01" db="EMBL/GenBank/DDBJ databases">
        <authorList>
            <person name="Mah S.A."/>
            <person name="Swanson W.J."/>
            <person name="Moy G.W."/>
            <person name="Vacquier V.D."/>
        </authorList>
    </citation>
    <scope>NUCLEOTIDE SEQUENCE [LARGE SCALE GENOMIC DNA]</scope>
    <source>
        <strain evidence="7 8">DSM 7027</strain>
    </source>
</reference>
<dbReference type="GO" id="GO:0016020">
    <property type="term" value="C:membrane"/>
    <property type="evidence" value="ECO:0007669"/>
    <property type="project" value="UniProtKB-SubCell"/>
</dbReference>
<evidence type="ECO:0000256" key="6">
    <source>
        <dbReference type="SAM" id="Phobius"/>
    </source>
</evidence>
<dbReference type="SUPFAM" id="SSF103473">
    <property type="entry name" value="MFS general substrate transporter"/>
    <property type="match status" value="1"/>
</dbReference>
<keyword evidence="3 6" id="KW-1133">Transmembrane helix</keyword>
<feature type="transmembrane region" description="Helical" evidence="6">
    <location>
        <begin position="221"/>
        <end position="240"/>
    </location>
</feature>
<evidence type="ECO:0000256" key="3">
    <source>
        <dbReference type="ARBA" id="ARBA00022989"/>
    </source>
</evidence>
<dbReference type="InterPro" id="IPR036259">
    <property type="entry name" value="MFS_trans_sf"/>
</dbReference>
<evidence type="ECO:0000256" key="4">
    <source>
        <dbReference type="ARBA" id="ARBA00023136"/>
    </source>
</evidence>
<keyword evidence="2 6" id="KW-0812">Transmembrane</keyword>
<comment type="subcellular location">
    <subcellularLocation>
        <location evidence="1">Membrane</location>
        <topology evidence="1">Multi-pass membrane protein</topology>
    </subcellularLocation>
</comment>
<dbReference type="EMBL" id="FTMN01000001">
    <property type="protein sequence ID" value="SIP94745.1"/>
    <property type="molecule type" value="Genomic_DNA"/>
</dbReference>
<evidence type="ECO:0000256" key="1">
    <source>
        <dbReference type="ARBA" id="ARBA00004141"/>
    </source>
</evidence>
<evidence type="ECO:0000256" key="2">
    <source>
        <dbReference type="ARBA" id="ARBA00022692"/>
    </source>
</evidence>
<evidence type="ECO:0000256" key="5">
    <source>
        <dbReference type="SAM" id="MobiDB-lite"/>
    </source>
</evidence>